<dbReference type="SUPFAM" id="SSF52540">
    <property type="entry name" value="P-loop containing nucleoside triphosphate hydrolases"/>
    <property type="match status" value="1"/>
</dbReference>
<keyword evidence="3" id="KW-0175">Coiled coil</keyword>
<keyword evidence="2" id="KW-0378">Hydrolase</keyword>
<evidence type="ECO:0000313" key="6">
    <source>
        <dbReference type="EMBL" id="MBM3332632.1"/>
    </source>
</evidence>
<dbReference type="GO" id="GO:0030163">
    <property type="term" value="P:protein catabolic process"/>
    <property type="evidence" value="ECO:0007669"/>
    <property type="project" value="InterPro"/>
</dbReference>
<comment type="catalytic activity">
    <reaction evidence="2">
        <text>Hydrolysis of proteins in presence of ATP.</text>
        <dbReference type="EC" id="3.4.21.53"/>
    </reaction>
</comment>
<evidence type="ECO:0000259" key="5">
    <source>
        <dbReference type="PROSITE" id="PS51786"/>
    </source>
</evidence>
<dbReference type="GO" id="GO:0004252">
    <property type="term" value="F:serine-type endopeptidase activity"/>
    <property type="evidence" value="ECO:0007669"/>
    <property type="project" value="UniProtKB-UniRule"/>
</dbReference>
<dbReference type="GO" id="GO:0006508">
    <property type="term" value="P:proteolysis"/>
    <property type="evidence" value="ECO:0007669"/>
    <property type="project" value="UniProtKB-KW"/>
</dbReference>
<comment type="similarity">
    <text evidence="2">Belongs to the peptidase S16 family.</text>
</comment>
<dbReference type="GO" id="GO:0004176">
    <property type="term" value="F:ATP-dependent peptidase activity"/>
    <property type="evidence" value="ECO:0007669"/>
    <property type="project" value="UniProtKB-UniRule"/>
</dbReference>
<keyword evidence="2" id="KW-0720">Serine protease</keyword>
<dbReference type="SUPFAM" id="SSF54211">
    <property type="entry name" value="Ribosomal protein S5 domain 2-like"/>
    <property type="match status" value="1"/>
</dbReference>
<dbReference type="EMBL" id="VGIR01000111">
    <property type="protein sequence ID" value="MBM3332632.1"/>
    <property type="molecule type" value="Genomic_DNA"/>
</dbReference>
<dbReference type="Proteomes" id="UP000779900">
    <property type="component" value="Unassembled WGS sequence"/>
</dbReference>
<dbReference type="EC" id="3.4.21.53" evidence="2"/>
<dbReference type="InterPro" id="IPR027065">
    <property type="entry name" value="Lon_Prtase"/>
</dbReference>
<name>A0A937XGD3_UNCW3</name>
<feature type="active site" evidence="2">
    <location>
        <position position="752"/>
    </location>
</feature>
<feature type="compositionally biased region" description="Basic and acidic residues" evidence="4">
    <location>
        <begin position="846"/>
        <end position="856"/>
    </location>
</feature>
<dbReference type="InterPro" id="IPR014721">
    <property type="entry name" value="Ribsml_uS5_D2-typ_fold_subgr"/>
</dbReference>
<dbReference type="Pfam" id="PF20436">
    <property type="entry name" value="LonB_AAA-LID"/>
    <property type="match status" value="1"/>
</dbReference>
<evidence type="ECO:0000256" key="3">
    <source>
        <dbReference type="SAM" id="Coils"/>
    </source>
</evidence>
<feature type="coiled-coil region" evidence="3">
    <location>
        <begin position="249"/>
        <end position="283"/>
    </location>
</feature>
<dbReference type="Pfam" id="PF05362">
    <property type="entry name" value="Lon_C"/>
    <property type="match status" value="1"/>
</dbReference>
<accession>A0A937XGD3</accession>
<feature type="domain" description="Lon proteolytic" evidence="5">
    <location>
        <begin position="619"/>
        <end position="814"/>
    </location>
</feature>
<organism evidence="6 7">
    <name type="scientific">candidate division WOR-3 bacterium</name>
    <dbReference type="NCBI Taxonomy" id="2052148"/>
    <lineage>
        <taxon>Bacteria</taxon>
        <taxon>Bacteria division WOR-3</taxon>
    </lineage>
</organism>
<dbReference type="Gene3D" id="3.30.230.10">
    <property type="match status" value="1"/>
</dbReference>
<keyword evidence="1 2" id="KW-0645">Protease</keyword>
<feature type="region of interest" description="Disordered" evidence="4">
    <location>
        <begin position="1"/>
        <end position="34"/>
    </location>
</feature>
<dbReference type="InterPro" id="IPR041699">
    <property type="entry name" value="AAA_32"/>
</dbReference>
<reference evidence="6" key="1">
    <citation type="submission" date="2019-03" db="EMBL/GenBank/DDBJ databases">
        <title>Lake Tanganyika Metagenome-Assembled Genomes (MAGs).</title>
        <authorList>
            <person name="Tran P."/>
        </authorList>
    </citation>
    <scope>NUCLEOTIDE SEQUENCE</scope>
    <source>
        <strain evidence="6">K_DeepCast_150m_m2_040</strain>
    </source>
</reference>
<dbReference type="PRINTS" id="PR00830">
    <property type="entry name" value="ENDOLAPTASE"/>
</dbReference>
<evidence type="ECO:0000313" key="7">
    <source>
        <dbReference type="Proteomes" id="UP000779900"/>
    </source>
</evidence>
<dbReference type="AlphaFoldDB" id="A0A937XGD3"/>
<dbReference type="InterPro" id="IPR008269">
    <property type="entry name" value="Lon_proteolytic"/>
</dbReference>
<dbReference type="GO" id="GO:0005524">
    <property type="term" value="F:ATP binding"/>
    <property type="evidence" value="ECO:0007669"/>
    <property type="project" value="InterPro"/>
</dbReference>
<evidence type="ECO:0000256" key="2">
    <source>
        <dbReference type="PROSITE-ProRule" id="PRU01122"/>
    </source>
</evidence>
<dbReference type="Gene3D" id="1.10.8.60">
    <property type="match status" value="1"/>
</dbReference>
<gene>
    <name evidence="6" type="ORF">FJY68_12435</name>
</gene>
<feature type="region of interest" description="Disordered" evidence="4">
    <location>
        <begin position="846"/>
        <end position="875"/>
    </location>
</feature>
<proteinExistence type="inferred from homology"/>
<dbReference type="PROSITE" id="PS51786">
    <property type="entry name" value="LON_PROTEOLYTIC"/>
    <property type="match status" value="1"/>
</dbReference>
<dbReference type="InterPro" id="IPR027417">
    <property type="entry name" value="P-loop_NTPase"/>
</dbReference>
<sequence>MKRTKGKGIKLAGNHGRRGRSRAIGALDPGTLDPSPLEVSPERLVWTCPTDCLKFDTTDDLRVTDGIVGQSRAVDALNMALEIESIGYNVFVSGPVGTGRTTTVKNLLESTRARPTELDDKCYVNNFRDPDQPRLLCLPAGKGQEFRSDMDAFVDFLVKNVPLLLESDAYQQRRQAIVDGYKERGGARVREFEKRVLAEGFSLVQTGPLARPELAPIVEKQPVSVDALPALAEEGKLTAERVGEIKARYQELSGELAAIFKEIRDLEKEARDALAKLDDSIIRPVVEERLADIEERCHGRRKNHAPKHGRHLYCYDPKAMHDYLAEVKDAILTRPDAFRQRPPADGEPVAAPIDPYLEFRVNVLVDNSHTRTAPVIFETNPNYKNLFGSIDRVWDRGGQWRADFSRIKAGSVLRADHGFLVINALDALTEPGVWQALKRTLRNRQLEITGGDPYSALFGAVGLKPEPVAIDLKVIMIGDPQIYSLLAGADEDFKKVFKVRADFDWVMDLSEEAVADYAQVVKALCQKEKLRPFDRSGVLGVIEHGARLAGRQNKLSTRFNIITELLTEANHWAGKAGAKAVGYEHVRQAIDRRRDRVRLSEVKLQEAIRQGTIFIDVTGVKAGQVNGLAVYDTGEHAFGIPTRITAKTGVGAAGIINIEREAQLSGPTHDKGVFILAGYLRHKFASRQPLILSASICFEQSYGGVDGDSASSTEVYALLSDLSGLPIRQDLAVTGSVNQLGEVQPIGGVNWKIEGFFEACQARGLSGKQGVLIPKANLPDLMLRPEVVAAVKDGKFHIYAVSTIDEGVELLTGLPAGRADDRGHYPRETVSGRVMARLAELARLYQDFKPDKNGKDKPKKKAARPERKLPRRGRR</sequence>
<dbReference type="Gene3D" id="3.40.50.300">
    <property type="entry name" value="P-loop containing nucleotide triphosphate hydrolases"/>
    <property type="match status" value="2"/>
</dbReference>
<evidence type="ECO:0000256" key="1">
    <source>
        <dbReference type="ARBA" id="ARBA00022670"/>
    </source>
</evidence>
<dbReference type="InterPro" id="IPR046843">
    <property type="entry name" value="LonB_AAA-LID"/>
</dbReference>
<evidence type="ECO:0000256" key="4">
    <source>
        <dbReference type="SAM" id="MobiDB-lite"/>
    </source>
</evidence>
<dbReference type="InterPro" id="IPR046844">
    <property type="entry name" value="Lon-like_helical"/>
</dbReference>
<dbReference type="PANTHER" id="PTHR10046">
    <property type="entry name" value="ATP DEPENDENT LON PROTEASE FAMILY MEMBER"/>
    <property type="match status" value="1"/>
</dbReference>
<dbReference type="Pfam" id="PF13654">
    <property type="entry name" value="AAA_32"/>
    <property type="match status" value="1"/>
</dbReference>
<dbReference type="InterPro" id="IPR020568">
    <property type="entry name" value="Ribosomal_Su5_D2-typ_SF"/>
</dbReference>
<protein>
    <recommendedName>
        <fullName evidence="2">endopeptidase La</fullName>
        <ecNumber evidence="2">3.4.21.53</ecNumber>
    </recommendedName>
</protein>
<feature type="active site" evidence="2">
    <location>
        <position position="709"/>
    </location>
</feature>
<comment type="caution">
    <text evidence="6">The sequence shown here is derived from an EMBL/GenBank/DDBJ whole genome shotgun (WGS) entry which is preliminary data.</text>
</comment>
<dbReference type="Pfam" id="PF20437">
    <property type="entry name" value="LonC_helical"/>
    <property type="match status" value="1"/>
</dbReference>